<evidence type="ECO:0000256" key="9">
    <source>
        <dbReference type="PROSITE-ProRule" id="PRU00481"/>
    </source>
</evidence>
<dbReference type="InterPro" id="IPR011060">
    <property type="entry name" value="RibuloseP-bd_barrel"/>
</dbReference>
<dbReference type="Pfam" id="PF01680">
    <property type="entry name" value="SOR_SNZ"/>
    <property type="match status" value="1"/>
</dbReference>
<dbReference type="HAMAP" id="MF_01824">
    <property type="entry name" value="PdxS"/>
    <property type="match status" value="1"/>
</dbReference>
<sequence>MEENRYELNKNLAQMLKGGVIMDVTTPEQAKIAETAGACAVMALERIPADIRAAGGVSRMSDPKMIKGIQNAVSIPVMAKCRIGHFVEAQVLEAIDIDYIDESEVLSPADDIYHIDKTKFKVPFVCGARNLGEALRRIAEGAAMIRTKGEPGTGDVIQAVHHMRQMNKEISQLVSLREDEVFEAAKQLQVPYDLALYVHEHGKLPVVNFAAGGIATPADAALMMQLGAEGVFVGSGIFKSGNPAKRAEAIVQAVTNYTDAAKIAALSEDLGEAMVGINEEEIKILMAERGQ</sequence>
<feature type="binding site" evidence="8">
    <location>
        <position position="164"/>
    </location>
    <ligand>
        <name>D-glyceraldehyde 3-phosphate</name>
        <dbReference type="ChEBI" id="CHEBI:59776"/>
    </ligand>
</feature>
<dbReference type="PROSITE" id="PS01235">
    <property type="entry name" value="PDXS_SNZ_1"/>
    <property type="match status" value="1"/>
</dbReference>
<dbReference type="InterPro" id="IPR033755">
    <property type="entry name" value="PdxS/SNZ_N"/>
</dbReference>
<evidence type="ECO:0000256" key="6">
    <source>
        <dbReference type="ARBA" id="ARBA00047992"/>
    </source>
</evidence>
<dbReference type="PANTHER" id="PTHR31829:SF0">
    <property type="entry name" value="PYRIDOXAL 5'-PHOSPHATE SYNTHASE SUBUNIT SNZ1-RELATED"/>
    <property type="match status" value="1"/>
</dbReference>
<evidence type="ECO:0000313" key="12">
    <source>
        <dbReference type="Proteomes" id="UP000539953"/>
    </source>
</evidence>
<evidence type="ECO:0000256" key="5">
    <source>
        <dbReference type="ARBA" id="ARBA00023270"/>
    </source>
</evidence>
<evidence type="ECO:0000259" key="10">
    <source>
        <dbReference type="Pfam" id="PF01680"/>
    </source>
</evidence>
<comment type="similarity">
    <text evidence="2 8 9">Belongs to the PdxS/SNZ family.</text>
</comment>
<keyword evidence="3 8" id="KW-0663">Pyridoxal phosphate</keyword>
<dbReference type="EMBL" id="JACHHK010000003">
    <property type="protein sequence ID" value="MBB5182923.1"/>
    <property type="molecule type" value="Genomic_DNA"/>
</dbReference>
<comment type="catalytic activity">
    <reaction evidence="6 8">
        <text>aldehydo-D-ribose 5-phosphate + D-glyceraldehyde 3-phosphate + L-glutamine = pyridoxal 5'-phosphate + L-glutamate + phosphate + 3 H2O + H(+)</text>
        <dbReference type="Rhea" id="RHEA:31507"/>
        <dbReference type="ChEBI" id="CHEBI:15377"/>
        <dbReference type="ChEBI" id="CHEBI:15378"/>
        <dbReference type="ChEBI" id="CHEBI:29985"/>
        <dbReference type="ChEBI" id="CHEBI:43474"/>
        <dbReference type="ChEBI" id="CHEBI:58273"/>
        <dbReference type="ChEBI" id="CHEBI:58359"/>
        <dbReference type="ChEBI" id="CHEBI:59776"/>
        <dbReference type="ChEBI" id="CHEBI:597326"/>
        <dbReference type="EC" id="4.3.3.6"/>
    </reaction>
</comment>
<evidence type="ECO:0000256" key="7">
    <source>
        <dbReference type="ARBA" id="ARBA00061750"/>
    </source>
</evidence>
<keyword evidence="12" id="KW-1185">Reference proteome</keyword>
<evidence type="ECO:0000313" key="11">
    <source>
        <dbReference type="EMBL" id="MBB5182923.1"/>
    </source>
</evidence>
<keyword evidence="4 8" id="KW-0456">Lyase</keyword>
<evidence type="ECO:0000256" key="1">
    <source>
        <dbReference type="ARBA" id="ARBA00004737"/>
    </source>
</evidence>
<dbReference type="InterPro" id="IPR013785">
    <property type="entry name" value="Aldolase_TIM"/>
</dbReference>
<dbReference type="CDD" id="cd04727">
    <property type="entry name" value="pdxS"/>
    <property type="match status" value="1"/>
</dbReference>
<keyword evidence="5 8" id="KW-0704">Schiff base</keyword>
<dbReference type="GO" id="GO:0008615">
    <property type="term" value="P:pyridoxine biosynthetic process"/>
    <property type="evidence" value="ECO:0007669"/>
    <property type="project" value="TreeGrafter"/>
</dbReference>
<dbReference type="GO" id="GO:0042823">
    <property type="term" value="P:pyridoxal phosphate biosynthetic process"/>
    <property type="evidence" value="ECO:0007669"/>
    <property type="project" value="UniProtKB-UniRule"/>
</dbReference>
<evidence type="ECO:0000256" key="2">
    <source>
        <dbReference type="ARBA" id="ARBA00007281"/>
    </source>
</evidence>
<feature type="binding site" evidence="8">
    <location>
        <position position="213"/>
    </location>
    <ligand>
        <name>D-ribose 5-phosphate</name>
        <dbReference type="ChEBI" id="CHEBI:78346"/>
    </ligand>
</feature>
<dbReference type="Gene3D" id="3.20.20.70">
    <property type="entry name" value="Aldolase class I"/>
    <property type="match status" value="1"/>
</dbReference>
<dbReference type="UniPathway" id="UPA00245"/>
<organism evidence="11 12">
    <name type="scientific">Catenisphaera adipataccumulans</name>
    <dbReference type="NCBI Taxonomy" id="700500"/>
    <lineage>
        <taxon>Bacteria</taxon>
        <taxon>Bacillati</taxon>
        <taxon>Bacillota</taxon>
        <taxon>Erysipelotrichia</taxon>
        <taxon>Erysipelotrichales</taxon>
        <taxon>Erysipelotrichaceae</taxon>
        <taxon>Catenisphaera</taxon>
    </lineage>
</organism>
<dbReference type="FunFam" id="3.20.20.70:FF:000001">
    <property type="entry name" value="Pyridoxine biosynthesis protein PDX1"/>
    <property type="match status" value="1"/>
</dbReference>
<feature type="binding site" evidence="8">
    <location>
        <position position="23"/>
    </location>
    <ligand>
        <name>D-ribose 5-phosphate</name>
        <dbReference type="ChEBI" id="CHEBI:78346"/>
    </ligand>
</feature>
<dbReference type="EC" id="4.3.3.6" evidence="8"/>
<feature type="domain" description="PdxS/SNZ N-terminal" evidence="10">
    <location>
        <begin position="7"/>
        <end position="211"/>
    </location>
</feature>
<dbReference type="PROSITE" id="PS51129">
    <property type="entry name" value="PDXS_SNZ_2"/>
    <property type="match status" value="1"/>
</dbReference>
<evidence type="ECO:0000256" key="4">
    <source>
        <dbReference type="ARBA" id="ARBA00023239"/>
    </source>
</evidence>
<comment type="caution">
    <text evidence="11">The sequence shown here is derived from an EMBL/GenBank/DDBJ whole genome shotgun (WGS) entry which is preliminary data.</text>
</comment>
<name>A0A7W8CWM4_9FIRM</name>
<dbReference type="NCBIfam" id="TIGR00343">
    <property type="entry name" value="pyridoxal 5'-phosphate synthase lyase subunit PdxS"/>
    <property type="match status" value="1"/>
</dbReference>
<dbReference type="RefSeq" id="WP_183328050.1">
    <property type="nucleotide sequence ID" value="NZ_JACHHK010000003.1"/>
</dbReference>
<protein>
    <recommendedName>
        <fullName evidence="8">Pyridoxal 5'-phosphate synthase subunit PdxS</fullName>
        <shortName evidence="8">PLP synthase subunit PdxS</shortName>
        <ecNumber evidence="8">4.3.3.6</ecNumber>
    </recommendedName>
    <alternativeName>
        <fullName evidence="8">Pdx1</fullName>
    </alternativeName>
</protein>
<comment type="pathway">
    <text evidence="1 8">Cofactor biosynthesis; pyridoxal 5'-phosphate biosynthesis.</text>
</comment>
<feature type="binding site" evidence="8">
    <location>
        <begin position="234"/>
        <end position="235"/>
    </location>
    <ligand>
        <name>D-ribose 5-phosphate</name>
        <dbReference type="ChEBI" id="CHEBI:78346"/>
    </ligand>
</feature>
<dbReference type="Proteomes" id="UP000539953">
    <property type="component" value="Unassembled WGS sequence"/>
</dbReference>
<accession>A0A7W8CWM4</accession>
<dbReference type="PIRSF" id="PIRSF029271">
    <property type="entry name" value="Pdx1"/>
    <property type="match status" value="1"/>
</dbReference>
<dbReference type="AlphaFoldDB" id="A0A7W8CWM4"/>
<dbReference type="GO" id="GO:0006520">
    <property type="term" value="P:amino acid metabolic process"/>
    <property type="evidence" value="ECO:0007669"/>
    <property type="project" value="TreeGrafter"/>
</dbReference>
<dbReference type="GO" id="GO:0036381">
    <property type="term" value="F:pyridoxal 5'-phosphate synthase (glutamine hydrolysing) activity"/>
    <property type="evidence" value="ECO:0007669"/>
    <property type="project" value="UniProtKB-UniRule"/>
</dbReference>
<reference evidence="11 12" key="1">
    <citation type="submission" date="2020-08" db="EMBL/GenBank/DDBJ databases">
        <title>Genomic Encyclopedia of Type Strains, Phase IV (KMG-IV): sequencing the most valuable type-strain genomes for metagenomic binning, comparative biology and taxonomic classification.</title>
        <authorList>
            <person name="Goeker M."/>
        </authorList>
    </citation>
    <scope>NUCLEOTIDE SEQUENCE [LARGE SCALE GENOMIC DNA]</scope>
    <source>
        <strain evidence="11 12">DSM 25799</strain>
    </source>
</reference>
<dbReference type="NCBIfam" id="NF003215">
    <property type="entry name" value="PRK04180.1"/>
    <property type="match status" value="1"/>
</dbReference>
<gene>
    <name evidence="8" type="primary">pdxS</name>
    <name evidence="11" type="ORF">HNQ47_000943</name>
</gene>
<evidence type="ECO:0000256" key="3">
    <source>
        <dbReference type="ARBA" id="ARBA00022898"/>
    </source>
</evidence>
<comment type="function">
    <text evidence="8">Catalyzes the formation of pyridoxal 5'-phosphate from ribose 5-phosphate (RBP), glyceraldehyde 3-phosphate (G3P) and ammonia. The ammonia is provided by the PdxT subunit. Can also use ribulose 5-phosphate and dihydroxyacetone phosphate as substrates, resulting from enzyme-catalyzed isomerization of RBP and G3P, respectively.</text>
</comment>
<feature type="active site" description="Schiff-base intermediate with D-ribose 5-phosphate" evidence="8">
    <location>
        <position position="80"/>
    </location>
</feature>
<proteinExistence type="inferred from homology"/>
<feature type="binding site" evidence="8">
    <location>
        <position position="152"/>
    </location>
    <ligand>
        <name>D-ribose 5-phosphate</name>
        <dbReference type="ChEBI" id="CHEBI:78346"/>
    </ligand>
</feature>
<dbReference type="SUPFAM" id="SSF51366">
    <property type="entry name" value="Ribulose-phoshate binding barrel"/>
    <property type="match status" value="1"/>
</dbReference>
<dbReference type="InterPro" id="IPR001852">
    <property type="entry name" value="PdxS/SNZ"/>
</dbReference>
<dbReference type="PANTHER" id="PTHR31829">
    <property type="entry name" value="PYRIDOXAL 5'-PHOSPHATE SYNTHASE SUBUNIT SNZ1-RELATED"/>
    <property type="match status" value="1"/>
</dbReference>
<comment type="subunit">
    <text evidence="7">Homohexamer and homododecamer. In the presence of PdxT, forms a dodecamer of heterodimers.</text>
</comment>
<evidence type="ECO:0000256" key="8">
    <source>
        <dbReference type="HAMAP-Rule" id="MF_01824"/>
    </source>
</evidence>